<proteinExistence type="predicted"/>
<keyword evidence="2" id="KW-1185">Reference proteome</keyword>
<dbReference type="Proteomes" id="UP001054252">
    <property type="component" value="Unassembled WGS sequence"/>
</dbReference>
<evidence type="ECO:0000313" key="2">
    <source>
        <dbReference type="Proteomes" id="UP001054252"/>
    </source>
</evidence>
<accession>A0AAV5JA30</accession>
<protein>
    <submittedName>
        <fullName evidence="1">Uncharacterized protein</fullName>
    </submittedName>
</protein>
<reference evidence="1 2" key="1">
    <citation type="journal article" date="2021" name="Commun. Biol.">
        <title>The genome of Shorea leprosula (Dipterocarpaceae) highlights the ecological relevance of drought in aseasonal tropical rainforests.</title>
        <authorList>
            <person name="Ng K.K.S."/>
            <person name="Kobayashi M.J."/>
            <person name="Fawcett J.A."/>
            <person name="Hatakeyama M."/>
            <person name="Paape T."/>
            <person name="Ng C.H."/>
            <person name="Ang C.C."/>
            <person name="Tnah L.H."/>
            <person name="Lee C.T."/>
            <person name="Nishiyama T."/>
            <person name="Sese J."/>
            <person name="O'Brien M.J."/>
            <person name="Copetti D."/>
            <person name="Mohd Noor M.I."/>
            <person name="Ong R.C."/>
            <person name="Putra M."/>
            <person name="Sireger I.Z."/>
            <person name="Indrioko S."/>
            <person name="Kosugi Y."/>
            <person name="Izuno A."/>
            <person name="Isagi Y."/>
            <person name="Lee S.L."/>
            <person name="Shimizu K.K."/>
        </authorList>
    </citation>
    <scope>NUCLEOTIDE SEQUENCE [LARGE SCALE GENOMIC DNA]</scope>
    <source>
        <strain evidence="1">214</strain>
    </source>
</reference>
<gene>
    <name evidence="1" type="ORF">SLEP1_g22728</name>
</gene>
<organism evidence="1 2">
    <name type="scientific">Rubroshorea leprosula</name>
    <dbReference type="NCBI Taxonomy" id="152421"/>
    <lineage>
        <taxon>Eukaryota</taxon>
        <taxon>Viridiplantae</taxon>
        <taxon>Streptophyta</taxon>
        <taxon>Embryophyta</taxon>
        <taxon>Tracheophyta</taxon>
        <taxon>Spermatophyta</taxon>
        <taxon>Magnoliopsida</taxon>
        <taxon>eudicotyledons</taxon>
        <taxon>Gunneridae</taxon>
        <taxon>Pentapetalae</taxon>
        <taxon>rosids</taxon>
        <taxon>malvids</taxon>
        <taxon>Malvales</taxon>
        <taxon>Dipterocarpaceae</taxon>
        <taxon>Rubroshorea</taxon>
    </lineage>
</organism>
<name>A0AAV5JA30_9ROSI</name>
<dbReference type="EMBL" id="BPVZ01000034">
    <property type="protein sequence ID" value="GKV11469.1"/>
    <property type="molecule type" value="Genomic_DNA"/>
</dbReference>
<sequence length="66" mass="7501">MSILEVVVFELISALSEVCKADCSFVWVLNCHGIYIKLWFGTTLISENFQLNPYVIDLNSGSLTWE</sequence>
<comment type="caution">
    <text evidence="1">The sequence shown here is derived from an EMBL/GenBank/DDBJ whole genome shotgun (WGS) entry which is preliminary data.</text>
</comment>
<dbReference type="AlphaFoldDB" id="A0AAV5JA30"/>
<evidence type="ECO:0000313" key="1">
    <source>
        <dbReference type="EMBL" id="GKV11469.1"/>
    </source>
</evidence>